<dbReference type="Gene3D" id="3.40.630.30">
    <property type="match status" value="1"/>
</dbReference>
<evidence type="ECO:0000256" key="2">
    <source>
        <dbReference type="ARBA" id="ARBA00023315"/>
    </source>
</evidence>
<evidence type="ECO:0000259" key="3">
    <source>
        <dbReference type="PROSITE" id="PS51186"/>
    </source>
</evidence>
<accession>A0A7D5LDE0</accession>
<keyword evidence="1 4" id="KW-0808">Transferase</keyword>
<dbReference type="Pfam" id="PF00583">
    <property type="entry name" value="Acetyltransf_1"/>
    <property type="match status" value="1"/>
</dbReference>
<dbReference type="InterPro" id="IPR050832">
    <property type="entry name" value="Bact_Acetyltransf"/>
</dbReference>
<dbReference type="GO" id="GO:0016747">
    <property type="term" value="F:acyltransferase activity, transferring groups other than amino-acyl groups"/>
    <property type="evidence" value="ECO:0007669"/>
    <property type="project" value="InterPro"/>
</dbReference>
<reference evidence="4 5" key="1">
    <citation type="submission" date="2020-06" db="EMBL/GenBank/DDBJ databases">
        <title>NJ-3-1, isolated from saline soil.</title>
        <authorList>
            <person name="Cui H.L."/>
            <person name="Shi X."/>
        </authorList>
    </citation>
    <scope>NUCLEOTIDE SEQUENCE [LARGE SCALE GENOMIC DNA]</scope>
    <source>
        <strain evidence="4 5">NJ-3-1</strain>
    </source>
</reference>
<keyword evidence="5" id="KW-1185">Reference proteome</keyword>
<keyword evidence="2" id="KW-0012">Acyltransferase</keyword>
<dbReference type="KEGG" id="halu:HUG12_16730"/>
<dbReference type="EMBL" id="CP058579">
    <property type="protein sequence ID" value="QLG64092.1"/>
    <property type="molecule type" value="Genomic_DNA"/>
</dbReference>
<dbReference type="PANTHER" id="PTHR43877">
    <property type="entry name" value="AMINOALKYLPHOSPHONATE N-ACETYLTRANSFERASE-RELATED-RELATED"/>
    <property type="match status" value="1"/>
</dbReference>
<feature type="domain" description="N-acetyltransferase" evidence="3">
    <location>
        <begin position="10"/>
        <end position="159"/>
    </location>
</feature>
<dbReference type="SUPFAM" id="SSF55729">
    <property type="entry name" value="Acyl-CoA N-acyltransferases (Nat)"/>
    <property type="match status" value="1"/>
</dbReference>
<gene>
    <name evidence="4" type="ORF">HUG12_16730</name>
</gene>
<evidence type="ECO:0000256" key="1">
    <source>
        <dbReference type="ARBA" id="ARBA00022679"/>
    </source>
</evidence>
<protein>
    <submittedName>
        <fullName evidence="4">GNAT family N-acetyltransferase</fullName>
    </submittedName>
</protein>
<dbReference type="PROSITE" id="PS51186">
    <property type="entry name" value="GNAT"/>
    <property type="match status" value="1"/>
</dbReference>
<name>A0A7D5LDE0_9EURY</name>
<dbReference type="AlphaFoldDB" id="A0A7D5LDE0"/>
<sequence>MSGSTSDPAFTVRQARAADEDAVVAFTGDTWGDRHGDYIPDVFARWVETDGPDQRTFVVDVDDGADVAGVIQGVMLTDTEAWAQGMRVNPAYRGRGLSPGLSYALMDWARGRGAAVCRNMVFSWNVAGLGQSRAVGFEPATEFRWARPDPDADAAPDLDVSADPAAAWAWWTASDARSHLRGLAMDAEESWACSELRREQLREAADDDRLFVVNDGGTRGFSYRAYDDEREADDGGTRTWGVYGVGAWETSEAARAVLRAVARDAGRQGYDDVRVLIPEGVRPVSDVAAAREGVSEEPDFVMSADLTDPDVA</sequence>
<evidence type="ECO:0000313" key="5">
    <source>
        <dbReference type="Proteomes" id="UP000509626"/>
    </source>
</evidence>
<proteinExistence type="predicted"/>
<dbReference type="PANTHER" id="PTHR43877:SF2">
    <property type="entry name" value="AMINOALKYLPHOSPHONATE N-ACETYLTRANSFERASE-RELATED"/>
    <property type="match status" value="1"/>
</dbReference>
<evidence type="ECO:0000313" key="4">
    <source>
        <dbReference type="EMBL" id="QLG64092.1"/>
    </source>
</evidence>
<dbReference type="InterPro" id="IPR000182">
    <property type="entry name" value="GNAT_dom"/>
</dbReference>
<dbReference type="Proteomes" id="UP000509626">
    <property type="component" value="Chromosome"/>
</dbReference>
<organism evidence="4 5">
    <name type="scientific">Halorarum salinum</name>
    <dbReference type="NCBI Taxonomy" id="2743089"/>
    <lineage>
        <taxon>Archaea</taxon>
        <taxon>Methanobacteriati</taxon>
        <taxon>Methanobacteriota</taxon>
        <taxon>Stenosarchaea group</taxon>
        <taxon>Halobacteria</taxon>
        <taxon>Halobacteriales</taxon>
        <taxon>Haloferacaceae</taxon>
        <taxon>Halorarum</taxon>
    </lineage>
</organism>
<dbReference type="InterPro" id="IPR016181">
    <property type="entry name" value="Acyl_CoA_acyltransferase"/>
</dbReference>